<evidence type="ECO:0000256" key="2">
    <source>
        <dbReference type="ARBA" id="ARBA00022737"/>
    </source>
</evidence>
<dbReference type="PROSITE" id="PS51450">
    <property type="entry name" value="LRR"/>
    <property type="match status" value="1"/>
</dbReference>
<feature type="compositionally biased region" description="Basic and acidic residues" evidence="3">
    <location>
        <begin position="322"/>
        <end position="332"/>
    </location>
</feature>
<evidence type="ECO:0000256" key="1">
    <source>
        <dbReference type="ARBA" id="ARBA00022614"/>
    </source>
</evidence>
<feature type="compositionally biased region" description="Acidic residues" evidence="3">
    <location>
        <begin position="63"/>
        <end position="75"/>
    </location>
</feature>
<evidence type="ECO:0000313" key="5">
    <source>
        <dbReference type="Proteomes" id="UP000024837"/>
    </source>
</evidence>
<dbReference type="InterPro" id="IPR001611">
    <property type="entry name" value="Leu-rich_rpt"/>
</dbReference>
<accession>W7I6J6</accession>
<dbReference type="HOGENOM" id="CLU_836852_0_0_1"/>
<dbReference type="SUPFAM" id="SSF52058">
    <property type="entry name" value="L domain-like"/>
    <property type="match status" value="1"/>
</dbReference>
<evidence type="ECO:0000313" key="4">
    <source>
        <dbReference type="EMBL" id="EWC44415.1"/>
    </source>
</evidence>
<dbReference type="AlphaFoldDB" id="W7I6J6"/>
<dbReference type="Gene3D" id="3.80.10.10">
    <property type="entry name" value="Ribonuclease Inhibitor"/>
    <property type="match status" value="1"/>
</dbReference>
<keyword evidence="1" id="KW-0433">Leucine-rich repeat</keyword>
<dbReference type="EMBL" id="KI966442">
    <property type="protein sequence ID" value="EWC44415.1"/>
    <property type="molecule type" value="Genomic_DNA"/>
</dbReference>
<feature type="region of interest" description="Disordered" evidence="3">
    <location>
        <begin position="1"/>
        <end position="95"/>
    </location>
</feature>
<protein>
    <submittedName>
        <fullName evidence="4">Uncharacterized protein</fullName>
    </submittedName>
</protein>
<proteinExistence type="predicted"/>
<dbReference type="Proteomes" id="UP000024837">
    <property type="component" value="Unassembled WGS sequence"/>
</dbReference>
<gene>
    <name evidence="4" type="ORF">DRE_06783</name>
</gene>
<feature type="region of interest" description="Disordered" evidence="3">
    <location>
        <begin position="304"/>
        <end position="332"/>
    </location>
</feature>
<feature type="compositionally biased region" description="Basic and acidic residues" evidence="3">
    <location>
        <begin position="9"/>
        <end position="21"/>
    </location>
</feature>
<name>W7I6J6_9PEZI</name>
<keyword evidence="2" id="KW-0677">Repeat</keyword>
<dbReference type="PANTHER" id="PTHR48051:SF1">
    <property type="entry name" value="RAS SUPPRESSOR PROTEIN 1"/>
    <property type="match status" value="1"/>
</dbReference>
<dbReference type="InterPro" id="IPR050216">
    <property type="entry name" value="LRR_domain-containing"/>
</dbReference>
<organism evidence="4 5">
    <name type="scientific">Drechslerella stenobrocha 248</name>
    <dbReference type="NCBI Taxonomy" id="1043628"/>
    <lineage>
        <taxon>Eukaryota</taxon>
        <taxon>Fungi</taxon>
        <taxon>Dikarya</taxon>
        <taxon>Ascomycota</taxon>
        <taxon>Pezizomycotina</taxon>
        <taxon>Orbiliomycetes</taxon>
        <taxon>Orbiliales</taxon>
        <taxon>Orbiliaceae</taxon>
        <taxon>Drechslerella</taxon>
    </lineage>
</organism>
<evidence type="ECO:0000256" key="3">
    <source>
        <dbReference type="SAM" id="MobiDB-lite"/>
    </source>
</evidence>
<keyword evidence="5" id="KW-1185">Reference proteome</keyword>
<dbReference type="InterPro" id="IPR032675">
    <property type="entry name" value="LRR_dom_sf"/>
</dbReference>
<dbReference type="OrthoDB" id="676979at2759"/>
<dbReference type="GO" id="GO:0005737">
    <property type="term" value="C:cytoplasm"/>
    <property type="evidence" value="ECO:0007669"/>
    <property type="project" value="TreeGrafter"/>
</dbReference>
<dbReference type="PANTHER" id="PTHR48051">
    <property type="match status" value="1"/>
</dbReference>
<reference evidence="4 5" key="1">
    <citation type="submission" date="2013-05" db="EMBL/GenBank/DDBJ databases">
        <title>Drechslerella stenobrocha genome reveals carnivorous origination and mechanical trapping mechanism of predatory fungi.</title>
        <authorList>
            <person name="Liu X."/>
            <person name="Zhang W."/>
            <person name="Liu K."/>
        </authorList>
    </citation>
    <scope>NUCLEOTIDE SEQUENCE [LARGE SCALE GENOMIC DNA]</scope>
    <source>
        <strain evidence="4 5">248</strain>
    </source>
</reference>
<sequence length="332" mass="36399">MASSQALREQIKKARAARRESNATQTTQSQSPATEWPQIVIAGVDDKPKSGEGDDSSNRGSGDDDDNDDDEDDYSDAEHPFGPDAPPKSLPIRPGGILDLTAKNLDNLTVETVGETPAVNVKVLLLQRNSLRAFPDALPMFSMLYTLDLSINGIRGTDYLPPGDAVLSFPYLKTLLAHSNMMTSIQPLFDRLDAPRLNYLDVHGNRLTGYPPGLTRVFGALTTFVASDNRIEEVEVDGLEGLQVLDLMNNCIGRLPPRLGLLEGLRELRVVGNAFKVPRRQVLERSTTEVLEWLRDRIPVEERAGGGGAAKASEEEDGWDMVGREEVKSSMM</sequence>